<dbReference type="EMBL" id="CABIJS010000555">
    <property type="protein sequence ID" value="VUZ53533.1"/>
    <property type="molecule type" value="Genomic_DNA"/>
</dbReference>
<evidence type="ECO:0000256" key="7">
    <source>
        <dbReference type="ARBA" id="ARBA00023242"/>
    </source>
</evidence>
<feature type="compositionally biased region" description="Basic and acidic residues" evidence="9">
    <location>
        <begin position="874"/>
        <end position="890"/>
    </location>
</feature>
<evidence type="ECO:0000256" key="9">
    <source>
        <dbReference type="SAM" id="MobiDB-lite"/>
    </source>
</evidence>
<feature type="active site" description="Proton acceptor" evidence="8">
    <location>
        <position position="157"/>
    </location>
</feature>
<evidence type="ECO:0000256" key="6">
    <source>
        <dbReference type="ARBA" id="ARBA00022691"/>
    </source>
</evidence>
<sequence length="904" mass="102456">MGKKTKQGKSRKDKFYFLAKETGFRARSAFKLIQLNRRFNFLSSSKVLIDLCAAPGGWMQVAVKEMPVNSLIVGVDLVPIAPIPNCKSIVADITTEKCRQLLRAAVLNNKADVVLHDGSPNVGAAWSIDEYGQAALCLKAFALATEFLRKGGWFVSKVFRSRDYEPLKWAVSQFFRKVRVLKPEASRAESAEIFLVCQSYLDPSSIDPKFLDPKHVFGEVELPKSRETVVSSLLKVSKKKKKAEGYEDKLYKETLLSEFMDSDDPLRLLAKTNKIIVDREEFLDNPLTPKFLRSSFEDIQVLGKPDIRAILNWRRKVLAALEKQKESAIETKEAEPAEQEHDSEDEDAAVQKEVSRLLEEEHKSSKKRLKTIRKAKRKLAERIVLKLKHPGDVIEQNNAGELFSLASIEGQDLDCIQEAEKDLIEKTGQTASDLMVLKEEQAKRREILNKRKEDFRRAVEGGDYIKFDRGDDYEINLGDMNNARPTVLKDRDDIYLSSSEEEEEPKDKKKCAGDSEDDDDLVYDGDEGSNSDEREVLKSDSGDEDSEDEYAKALAMETALANKKNQGKKNTLLTDLDPADEETKKKRKIESWCKSAELKELLNVAGSDSEEEDEYEGNSESIKEPPAKKLKAKEAKSAATKKKRVLFADGVAPGSKEAAIIEAKEDIEEESNVEETFGKDIDKDDSDDSVSSDNEDDTKISKKEKKKLKRLRRPLTDTEKALAQKLIQSAKSRRELLEWNFHRFRFFEDESTLPDWFVRDEKIHMRKKPAAEDIGMYGQSRPIQGKTLKKAEEAKARKKMKANKRLERVRRRAENLPDDLTEKEAWSKIRAMYKNAGLLKKKRRPISLVVNTKAGAKATKQQGGKGAKVKLVDKRMKSDLRGQARAADRKRGGRKRGGGRGGRR</sequence>
<dbReference type="InterPro" id="IPR024576">
    <property type="entry name" value="rRNA_MeTfrase_Spb1_DUF3381"/>
</dbReference>
<dbReference type="HAMAP" id="MF_01547">
    <property type="entry name" value="RNA_methyltr_E"/>
    <property type="match status" value="1"/>
</dbReference>
<feature type="binding site" evidence="8">
    <location>
        <position position="58"/>
    </location>
    <ligand>
        <name>S-adenosyl-L-methionine</name>
        <dbReference type="ChEBI" id="CHEBI:59789"/>
    </ligand>
</feature>
<keyword evidence="7 8" id="KW-0539">Nucleus</keyword>
<gene>
    <name evidence="13" type="ORF">WMSIL1_LOCUS11881</name>
</gene>
<dbReference type="InterPro" id="IPR012920">
    <property type="entry name" value="rRNA_MeTfrase_SPB1-like_C"/>
</dbReference>
<evidence type="ECO:0000256" key="5">
    <source>
        <dbReference type="ARBA" id="ARBA00022679"/>
    </source>
</evidence>
<feature type="domain" description="Ribosomal RNA methyltransferase FtsJ" evidence="10">
    <location>
        <begin position="24"/>
        <end position="199"/>
    </location>
</feature>
<evidence type="ECO:0000256" key="4">
    <source>
        <dbReference type="ARBA" id="ARBA00022603"/>
    </source>
</evidence>
<feature type="region of interest" description="Disordered" evidence="9">
    <location>
        <begin position="604"/>
        <end position="640"/>
    </location>
</feature>
<keyword evidence="6 8" id="KW-0949">S-adenosyl-L-methionine</keyword>
<feature type="compositionally biased region" description="Acidic residues" evidence="9">
    <location>
        <begin position="683"/>
        <end position="696"/>
    </location>
</feature>
<dbReference type="GO" id="GO:0008650">
    <property type="term" value="F:rRNA (uridine-2'-O-)-methyltransferase activity"/>
    <property type="evidence" value="ECO:0007669"/>
    <property type="project" value="TreeGrafter"/>
</dbReference>
<feature type="compositionally biased region" description="Acidic residues" evidence="9">
    <location>
        <begin position="608"/>
        <end position="617"/>
    </location>
</feature>
<feature type="domain" description="DUF3381" evidence="12">
    <location>
        <begin position="237"/>
        <end position="382"/>
    </location>
</feature>
<dbReference type="AlphaFoldDB" id="A0A564Z3H1"/>
<evidence type="ECO:0000256" key="1">
    <source>
        <dbReference type="ARBA" id="ARBA00004604"/>
    </source>
</evidence>
<accession>A0A564Z3H1</accession>
<dbReference type="Pfam" id="PF07780">
    <property type="entry name" value="Spb1_C"/>
    <property type="match status" value="1"/>
</dbReference>
<evidence type="ECO:0000256" key="2">
    <source>
        <dbReference type="ARBA" id="ARBA00022517"/>
    </source>
</evidence>
<feature type="compositionally biased region" description="Basic and acidic residues" evidence="9">
    <location>
        <begin position="349"/>
        <end position="362"/>
    </location>
</feature>
<name>A0A564Z3H1_HYMDI</name>
<dbReference type="InterPro" id="IPR029063">
    <property type="entry name" value="SAM-dependent_MTases_sf"/>
</dbReference>
<feature type="binding site" evidence="8">
    <location>
        <position position="117"/>
    </location>
    <ligand>
        <name>S-adenosyl-L-methionine</name>
        <dbReference type="ChEBI" id="CHEBI:59789"/>
    </ligand>
</feature>
<evidence type="ECO:0000256" key="8">
    <source>
        <dbReference type="HAMAP-Rule" id="MF_03163"/>
    </source>
</evidence>
<feature type="region of interest" description="Disordered" evidence="9">
    <location>
        <begin position="662"/>
        <end position="713"/>
    </location>
</feature>
<keyword evidence="4 8" id="KW-0489">Methyltransferase</keyword>
<evidence type="ECO:0000256" key="3">
    <source>
        <dbReference type="ARBA" id="ARBA00022552"/>
    </source>
</evidence>
<dbReference type="Proteomes" id="UP000321570">
    <property type="component" value="Unassembled WGS sequence"/>
</dbReference>
<comment type="function">
    <text evidence="8">Probable methyltransferase involved in the maturation of rRNA and in the biogenesis of ribosomal subunits.</text>
</comment>
<feature type="compositionally biased region" description="Basic residues" evidence="9">
    <location>
        <begin position="891"/>
        <end position="904"/>
    </location>
</feature>
<dbReference type="PANTHER" id="PTHR10920">
    <property type="entry name" value="RIBOSOMAL RNA METHYLTRANSFERASE"/>
    <property type="match status" value="1"/>
</dbReference>
<feature type="region of interest" description="Disordered" evidence="9">
    <location>
        <begin position="469"/>
        <end position="589"/>
    </location>
</feature>
<dbReference type="GO" id="GO:0016435">
    <property type="term" value="F:rRNA (guanine) methyltransferase activity"/>
    <property type="evidence" value="ECO:0007669"/>
    <property type="project" value="TreeGrafter"/>
</dbReference>
<dbReference type="GO" id="GO:0030687">
    <property type="term" value="C:preribosome, large subunit precursor"/>
    <property type="evidence" value="ECO:0007669"/>
    <property type="project" value="TreeGrafter"/>
</dbReference>
<organism evidence="13 14">
    <name type="scientific">Hymenolepis diminuta</name>
    <name type="common">Rat tapeworm</name>
    <dbReference type="NCBI Taxonomy" id="6216"/>
    <lineage>
        <taxon>Eukaryota</taxon>
        <taxon>Metazoa</taxon>
        <taxon>Spiralia</taxon>
        <taxon>Lophotrochozoa</taxon>
        <taxon>Platyhelminthes</taxon>
        <taxon>Cestoda</taxon>
        <taxon>Eucestoda</taxon>
        <taxon>Cyclophyllidea</taxon>
        <taxon>Hymenolepididae</taxon>
        <taxon>Hymenolepis</taxon>
    </lineage>
</organism>
<feature type="compositionally biased region" description="Basic residues" evidence="9">
    <location>
        <begin position="702"/>
        <end position="713"/>
    </location>
</feature>
<dbReference type="GO" id="GO:0000463">
    <property type="term" value="P:maturation of LSU-rRNA from tricistronic rRNA transcript (SSU-rRNA, 5.8S rRNA, LSU-rRNA)"/>
    <property type="evidence" value="ECO:0007669"/>
    <property type="project" value="TreeGrafter"/>
</dbReference>
<evidence type="ECO:0000259" key="10">
    <source>
        <dbReference type="Pfam" id="PF01728"/>
    </source>
</evidence>
<keyword evidence="5 8" id="KW-0808">Transferase</keyword>
<feature type="coiled-coil region" evidence="8">
    <location>
        <begin position="789"/>
        <end position="816"/>
    </location>
</feature>
<feature type="region of interest" description="Disordered" evidence="9">
    <location>
        <begin position="328"/>
        <end position="362"/>
    </location>
</feature>
<dbReference type="FunFam" id="3.40.50.150:FF:000004">
    <property type="entry name" value="AdoMet-dependent rRNA methyltransferase SPB1"/>
    <property type="match status" value="1"/>
</dbReference>
<comment type="catalytic activity">
    <reaction evidence="8">
        <text>a ribonucleotide in rRNA + S-adenosyl-L-methionine = a 2'-O-methylribonucleotide in rRNA + S-adenosyl-L-homocysteine + H(+)</text>
        <dbReference type="Rhea" id="RHEA:48628"/>
        <dbReference type="Rhea" id="RHEA-COMP:12164"/>
        <dbReference type="Rhea" id="RHEA-COMP:12165"/>
        <dbReference type="ChEBI" id="CHEBI:15378"/>
        <dbReference type="ChEBI" id="CHEBI:57856"/>
        <dbReference type="ChEBI" id="CHEBI:59789"/>
        <dbReference type="ChEBI" id="CHEBI:90675"/>
        <dbReference type="ChEBI" id="CHEBI:90676"/>
    </reaction>
</comment>
<feature type="compositionally biased region" description="Basic and acidic residues" evidence="9">
    <location>
        <begin position="328"/>
        <end position="340"/>
    </location>
</feature>
<proteinExistence type="inferred from homology"/>
<evidence type="ECO:0000259" key="11">
    <source>
        <dbReference type="Pfam" id="PF07780"/>
    </source>
</evidence>
<keyword evidence="2 8" id="KW-0690">Ribosome biogenesis</keyword>
<keyword evidence="14" id="KW-1185">Reference proteome</keyword>
<comment type="similarity">
    <text evidence="8">Belongs to the class I-like SAM-binding methyltransferase superfamily. RNA methyltransferase RlmE family. SPB1 subfamily.</text>
</comment>
<dbReference type="HAMAP" id="MF_03163">
    <property type="entry name" value="RNA_methyltr_E_SPB1"/>
    <property type="match status" value="1"/>
</dbReference>
<dbReference type="EC" id="2.1.1.-" evidence="8"/>
<dbReference type="Pfam" id="PF01728">
    <property type="entry name" value="FtsJ"/>
    <property type="match status" value="1"/>
</dbReference>
<dbReference type="GO" id="GO:0000466">
    <property type="term" value="P:maturation of 5.8S rRNA from tricistronic rRNA transcript (SSU-rRNA, 5.8S rRNA, LSU-rRNA)"/>
    <property type="evidence" value="ECO:0007669"/>
    <property type="project" value="TreeGrafter"/>
</dbReference>
<feature type="compositionally biased region" description="Basic and acidic residues" evidence="9">
    <location>
        <begin position="531"/>
        <end position="541"/>
    </location>
</feature>
<dbReference type="InterPro" id="IPR050082">
    <property type="entry name" value="RNA_methyltr_RlmE"/>
</dbReference>
<feature type="compositionally biased region" description="Basic and acidic residues" evidence="9">
    <location>
        <begin position="621"/>
        <end position="636"/>
    </location>
</feature>
<dbReference type="SUPFAM" id="SSF53335">
    <property type="entry name" value="S-adenosyl-L-methionine-dependent methyltransferases"/>
    <property type="match status" value="1"/>
</dbReference>
<dbReference type="PANTHER" id="PTHR10920:SF13">
    <property type="entry name" value="PRE-RRNA 2'-O-RIBOSE RNA METHYLTRANSFERASE FTSJ3"/>
    <property type="match status" value="1"/>
</dbReference>
<dbReference type="GO" id="GO:0005730">
    <property type="term" value="C:nucleolus"/>
    <property type="evidence" value="ECO:0007669"/>
    <property type="project" value="UniProtKB-SubCell"/>
</dbReference>
<evidence type="ECO:0000313" key="13">
    <source>
        <dbReference type="EMBL" id="VUZ53533.1"/>
    </source>
</evidence>
<dbReference type="InterPro" id="IPR028589">
    <property type="entry name" value="SPB1-like"/>
</dbReference>
<feature type="domain" description="Ribosomal RNA methyltransferase SPB1-like C-terminal" evidence="11">
    <location>
        <begin position="687"/>
        <end position="887"/>
    </location>
</feature>
<dbReference type="InterPro" id="IPR002877">
    <property type="entry name" value="RNA_MeTrfase_FtsJ_dom"/>
</dbReference>
<keyword evidence="8" id="KW-0175">Coiled coil</keyword>
<dbReference type="Gene3D" id="3.40.50.150">
    <property type="entry name" value="Vaccinia Virus protein VP39"/>
    <property type="match status" value="1"/>
</dbReference>
<keyword evidence="3 8" id="KW-0698">rRNA processing</keyword>
<dbReference type="Pfam" id="PF11861">
    <property type="entry name" value="DUF3381"/>
    <property type="match status" value="1"/>
</dbReference>
<protein>
    <recommendedName>
        <fullName evidence="8">Putative rRNA methyltransferase</fullName>
        <ecNumber evidence="8">2.1.1.-</ecNumber>
    </recommendedName>
    <alternativeName>
        <fullName evidence="8">2'-O-ribose RNA methyltransferase SPB1 homolog</fullName>
    </alternativeName>
</protein>
<feature type="binding site" evidence="8">
    <location>
        <position position="56"/>
    </location>
    <ligand>
        <name>S-adenosyl-L-methionine</name>
        <dbReference type="ChEBI" id="CHEBI:59789"/>
    </ligand>
</feature>
<evidence type="ECO:0000259" key="12">
    <source>
        <dbReference type="Pfam" id="PF11861"/>
    </source>
</evidence>
<dbReference type="InterPro" id="IPR015507">
    <property type="entry name" value="rRNA-MeTfrase_E"/>
</dbReference>
<comment type="subcellular location">
    <subcellularLocation>
        <location evidence="1 8">Nucleus</location>
        <location evidence="1 8">Nucleolus</location>
    </subcellularLocation>
</comment>
<feature type="compositionally biased region" description="Acidic residues" evidence="9">
    <location>
        <begin position="514"/>
        <end position="530"/>
    </location>
</feature>
<reference evidence="13 14" key="1">
    <citation type="submission" date="2019-07" db="EMBL/GenBank/DDBJ databases">
        <authorList>
            <person name="Jastrzebski P J."/>
            <person name="Paukszto L."/>
            <person name="Jastrzebski P J."/>
        </authorList>
    </citation>
    <scope>NUCLEOTIDE SEQUENCE [LARGE SCALE GENOMIC DNA]</scope>
    <source>
        <strain evidence="13 14">WMS-il1</strain>
    </source>
</reference>
<feature type="region of interest" description="Disordered" evidence="9">
    <location>
        <begin position="874"/>
        <end position="904"/>
    </location>
</feature>
<feature type="binding site" evidence="8">
    <location>
        <position position="92"/>
    </location>
    <ligand>
        <name>S-adenosyl-L-methionine</name>
        <dbReference type="ChEBI" id="CHEBI:59789"/>
    </ligand>
</feature>
<evidence type="ECO:0000313" key="14">
    <source>
        <dbReference type="Proteomes" id="UP000321570"/>
    </source>
</evidence>
<feature type="binding site" evidence="8">
    <location>
        <position position="76"/>
    </location>
    <ligand>
        <name>S-adenosyl-L-methionine</name>
        <dbReference type="ChEBI" id="CHEBI:59789"/>
    </ligand>
</feature>